<dbReference type="Proteomes" id="UP000271974">
    <property type="component" value="Unassembled WGS sequence"/>
</dbReference>
<evidence type="ECO:0000259" key="1">
    <source>
        <dbReference type="Pfam" id="PF22494"/>
    </source>
</evidence>
<dbReference type="OrthoDB" id="425936at2759"/>
<name>A0A433SPT1_ELYCH</name>
<dbReference type="STRING" id="188477.A0A433SPT1"/>
<evidence type="ECO:0000313" key="3">
    <source>
        <dbReference type="Proteomes" id="UP000271974"/>
    </source>
</evidence>
<feature type="domain" description="Choice-of-anchor I" evidence="1">
    <location>
        <begin position="62"/>
        <end position="482"/>
    </location>
</feature>
<dbReference type="SUPFAM" id="SSF75011">
    <property type="entry name" value="3-carboxy-cis,cis-mucoante lactonizing enzyme"/>
    <property type="match status" value="1"/>
</dbReference>
<dbReference type="InterPro" id="IPR052956">
    <property type="entry name" value="Mesenchyme-surface_protein"/>
</dbReference>
<reference evidence="2 3" key="1">
    <citation type="submission" date="2019-01" db="EMBL/GenBank/DDBJ databases">
        <title>A draft genome assembly of the solar-powered sea slug Elysia chlorotica.</title>
        <authorList>
            <person name="Cai H."/>
            <person name="Li Q."/>
            <person name="Fang X."/>
            <person name="Li J."/>
            <person name="Curtis N.E."/>
            <person name="Altenburger A."/>
            <person name="Shibata T."/>
            <person name="Feng M."/>
            <person name="Maeda T."/>
            <person name="Schwartz J.A."/>
            <person name="Shigenobu S."/>
            <person name="Lundholm N."/>
            <person name="Nishiyama T."/>
            <person name="Yang H."/>
            <person name="Hasebe M."/>
            <person name="Li S."/>
            <person name="Pierce S.K."/>
            <person name="Wang J."/>
        </authorList>
    </citation>
    <scope>NUCLEOTIDE SEQUENCE [LARGE SCALE GENOMIC DNA]</scope>
    <source>
        <strain evidence="2">EC2010</strain>
        <tissue evidence="2">Whole organism of an adult</tissue>
    </source>
</reference>
<dbReference type="PANTHER" id="PTHR46928:SF1">
    <property type="entry name" value="MESENCHYME-SPECIFIC CELL SURFACE GLYCOPROTEIN"/>
    <property type="match status" value="1"/>
</dbReference>
<comment type="caution">
    <text evidence="2">The sequence shown here is derived from an EMBL/GenBank/DDBJ whole genome shotgun (WGS) entry which is preliminary data.</text>
</comment>
<keyword evidence="3" id="KW-1185">Reference proteome</keyword>
<dbReference type="PANTHER" id="PTHR46928">
    <property type="entry name" value="MESENCHYME-SPECIFIC CELL SURFACE GLYCOPROTEIN"/>
    <property type="match status" value="1"/>
</dbReference>
<protein>
    <recommendedName>
        <fullName evidence="1">Choice-of-anchor I domain-containing protein</fullName>
    </recommendedName>
</protein>
<sequence>MECSGLERRRCKRLHTIPQEKVIYSAGKSMLHVINVEEPSQPKIVLSRFEANMDFAAVSQCKNLVFVTARNTAEPEKGELRVYSDYSQGFNLLATIQVGANPRDVTVREGCRSALISLEGNPYLGSDPEGEVLVASFPHGVVDSSSVKISRVDFRDFNHKYKPLTEFGLRFVGIPGHNVTFSQDVEPMNIAIDEFEENAYVTLEKNNAIAQIDLWDGKVTQIMGLGSKKWGLLDASDKDGGPQVTYWPIRSWYQASGIQFVEWKMMKLLITANEGTARDFELTNDLTQADLSDDVPSILKESIQDDSKLGRLKVSTLDGRSPKTGKYEELFTFGGRGFSIWTVSGGPLMKLFDSGSQLEELTARHCPHHFNRDTVVDDCSDDMGPQPNTIAVGQLGNELYIFIGVKNPGTIFVYKLGANLRNPEFESVFCQGIPDDSRSFQEMYEDKELYGAAPMDIKFLSGRESPSGKPMLMVAGSKSGTVTLLDVNIGD</sequence>
<proteinExistence type="predicted"/>
<accession>A0A433SPT1</accession>
<dbReference type="InterPro" id="IPR055188">
    <property type="entry name" value="Choice_anch_I"/>
</dbReference>
<gene>
    <name evidence="2" type="ORF">EGW08_020988</name>
</gene>
<dbReference type="EMBL" id="RQTK01001246">
    <property type="protein sequence ID" value="RUS71253.1"/>
    <property type="molecule type" value="Genomic_DNA"/>
</dbReference>
<evidence type="ECO:0000313" key="2">
    <source>
        <dbReference type="EMBL" id="RUS71253.1"/>
    </source>
</evidence>
<dbReference type="AlphaFoldDB" id="A0A433SPT1"/>
<dbReference type="Pfam" id="PF22494">
    <property type="entry name" value="choice_anch_I"/>
    <property type="match status" value="1"/>
</dbReference>
<organism evidence="2 3">
    <name type="scientific">Elysia chlorotica</name>
    <name type="common">Eastern emerald elysia</name>
    <name type="synonym">Sea slug</name>
    <dbReference type="NCBI Taxonomy" id="188477"/>
    <lineage>
        <taxon>Eukaryota</taxon>
        <taxon>Metazoa</taxon>
        <taxon>Spiralia</taxon>
        <taxon>Lophotrochozoa</taxon>
        <taxon>Mollusca</taxon>
        <taxon>Gastropoda</taxon>
        <taxon>Heterobranchia</taxon>
        <taxon>Euthyneura</taxon>
        <taxon>Panpulmonata</taxon>
        <taxon>Sacoglossa</taxon>
        <taxon>Placobranchoidea</taxon>
        <taxon>Plakobranchidae</taxon>
        <taxon>Elysia</taxon>
    </lineage>
</organism>